<feature type="compositionally biased region" description="Polar residues" evidence="1">
    <location>
        <begin position="19"/>
        <end position="34"/>
    </location>
</feature>
<evidence type="ECO:0000313" key="3">
    <source>
        <dbReference type="Proteomes" id="UP001470230"/>
    </source>
</evidence>
<feature type="compositionally biased region" description="Basic residues" evidence="1">
    <location>
        <begin position="180"/>
        <end position="194"/>
    </location>
</feature>
<feature type="region of interest" description="Disordered" evidence="1">
    <location>
        <begin position="1"/>
        <end position="43"/>
    </location>
</feature>
<sequence>MQFADATTSPYMKDFGTSPFKSPPQTNKFANTATSPFPQVQQSPIQQYIQPQPVEETIIKFVPPHKKSIEPPVQQPVEQPVIKFVNPNKKQYNFKILYDYKPTLEELYPNPDKIPVFNPNAAIRNKEIDLSNSRISIESDSDDKQKTNPINVRVDGVPVEIFHKQTGYSSSSYSFPNGSPKKKKRSSPKHRRTRQTNSQPFPIHHDSLNAVNK</sequence>
<proteinExistence type="predicted"/>
<accession>A0ABR2GRF6</accession>
<name>A0ABR2GRF6_9EUKA</name>
<reference evidence="2 3" key="1">
    <citation type="submission" date="2024-04" db="EMBL/GenBank/DDBJ databases">
        <title>Tritrichomonas musculus Genome.</title>
        <authorList>
            <person name="Alves-Ferreira E."/>
            <person name="Grigg M."/>
            <person name="Lorenzi H."/>
            <person name="Galac M."/>
        </authorList>
    </citation>
    <scope>NUCLEOTIDE SEQUENCE [LARGE SCALE GENOMIC DNA]</scope>
    <source>
        <strain evidence="2 3">EAF2021</strain>
    </source>
</reference>
<evidence type="ECO:0000313" key="2">
    <source>
        <dbReference type="EMBL" id="KAK8836486.1"/>
    </source>
</evidence>
<feature type="region of interest" description="Disordered" evidence="1">
    <location>
        <begin position="168"/>
        <end position="213"/>
    </location>
</feature>
<comment type="caution">
    <text evidence="2">The sequence shown here is derived from an EMBL/GenBank/DDBJ whole genome shotgun (WGS) entry which is preliminary data.</text>
</comment>
<evidence type="ECO:0000256" key="1">
    <source>
        <dbReference type="SAM" id="MobiDB-lite"/>
    </source>
</evidence>
<protein>
    <submittedName>
        <fullName evidence="2">Uncharacterized protein</fullName>
    </submittedName>
</protein>
<organism evidence="2 3">
    <name type="scientific">Tritrichomonas musculus</name>
    <dbReference type="NCBI Taxonomy" id="1915356"/>
    <lineage>
        <taxon>Eukaryota</taxon>
        <taxon>Metamonada</taxon>
        <taxon>Parabasalia</taxon>
        <taxon>Tritrichomonadida</taxon>
        <taxon>Tritrichomonadidae</taxon>
        <taxon>Tritrichomonas</taxon>
    </lineage>
</organism>
<feature type="compositionally biased region" description="Polar residues" evidence="1">
    <location>
        <begin position="1"/>
        <end position="10"/>
    </location>
</feature>
<gene>
    <name evidence="2" type="ORF">M9Y10_037745</name>
</gene>
<dbReference type="Proteomes" id="UP001470230">
    <property type="component" value="Unassembled WGS sequence"/>
</dbReference>
<dbReference type="EMBL" id="JAPFFF010000065">
    <property type="protein sequence ID" value="KAK8836486.1"/>
    <property type="molecule type" value="Genomic_DNA"/>
</dbReference>
<keyword evidence="3" id="KW-1185">Reference proteome</keyword>